<evidence type="ECO:0000259" key="1">
    <source>
        <dbReference type="PROSITE" id="PS51704"/>
    </source>
</evidence>
<dbReference type="EC" id="3.1.4.46" evidence="2"/>
<dbReference type="STRING" id="1454001.AW08_00638"/>
<comment type="caution">
    <text evidence="2">The sequence shown here is derived from an EMBL/GenBank/DDBJ whole genome shotgun (WGS) entry which is preliminary data.</text>
</comment>
<keyword evidence="2" id="KW-0378">Hydrolase</keyword>
<dbReference type="PANTHER" id="PTHR46211">
    <property type="entry name" value="GLYCEROPHOSPHORYL DIESTER PHOSPHODIESTERASE"/>
    <property type="match status" value="1"/>
</dbReference>
<dbReference type="InterPro" id="IPR017946">
    <property type="entry name" value="PLC-like_Pdiesterase_TIM-brl"/>
</dbReference>
<dbReference type="Gene3D" id="3.20.20.190">
    <property type="entry name" value="Phosphatidylinositol (PI) phosphodiesterase"/>
    <property type="match status" value="1"/>
</dbReference>
<gene>
    <name evidence="2" type="primary">ugpQ</name>
    <name evidence="2" type="ORF">AW08_00638</name>
</gene>
<proteinExistence type="predicted"/>
<dbReference type="GO" id="GO:0008889">
    <property type="term" value="F:glycerophosphodiester phosphodiesterase activity"/>
    <property type="evidence" value="ECO:0007669"/>
    <property type="project" value="UniProtKB-EC"/>
</dbReference>
<dbReference type="EMBL" id="JFAX01000002">
    <property type="protein sequence ID" value="EXI69426.1"/>
    <property type="molecule type" value="Genomic_DNA"/>
</dbReference>
<dbReference type="PATRIC" id="fig|1454001.3.peg.617"/>
<protein>
    <submittedName>
        <fullName evidence="2">Glycerophosphoryl diester phosphodiesterase</fullName>
        <ecNumber evidence="2">3.1.4.46</ecNumber>
    </submittedName>
</protein>
<reference evidence="2" key="1">
    <citation type="submission" date="2014-02" db="EMBL/GenBank/DDBJ databases">
        <title>Expanding our view of genomic diversity in Candidatus Accumulibacter clades.</title>
        <authorList>
            <person name="Skennerton C.T."/>
            <person name="Barr J.J."/>
            <person name="Slater F.R."/>
            <person name="Bond P.L."/>
            <person name="Tyson G.W."/>
        </authorList>
    </citation>
    <scope>NUCLEOTIDE SEQUENCE [LARGE SCALE GENOMIC DNA]</scope>
</reference>
<dbReference type="InterPro" id="IPR030395">
    <property type="entry name" value="GP_PDE_dom"/>
</dbReference>
<evidence type="ECO:0000313" key="3">
    <source>
        <dbReference type="Proteomes" id="UP000020218"/>
    </source>
</evidence>
<dbReference type="SUPFAM" id="SSF51695">
    <property type="entry name" value="PLC-like phosphodiesterases"/>
    <property type="match status" value="1"/>
</dbReference>
<dbReference type="PROSITE" id="PS51704">
    <property type="entry name" value="GP_PDE"/>
    <property type="match status" value="1"/>
</dbReference>
<name>A0A011N3G8_9PROT</name>
<dbReference type="AlphaFoldDB" id="A0A011N3G8"/>
<dbReference type="NCBIfam" id="NF006989">
    <property type="entry name" value="PRK09454.1"/>
    <property type="match status" value="1"/>
</dbReference>
<evidence type="ECO:0000313" key="2">
    <source>
        <dbReference type="EMBL" id="EXI69426.1"/>
    </source>
</evidence>
<feature type="domain" description="GP-PDE" evidence="1">
    <location>
        <begin position="11"/>
        <end position="248"/>
    </location>
</feature>
<keyword evidence="3" id="KW-1185">Reference proteome</keyword>
<organism evidence="2 3">
    <name type="scientific">Candidatus Accumulibacter adjunctus</name>
    <dbReference type="NCBI Taxonomy" id="1454001"/>
    <lineage>
        <taxon>Bacteria</taxon>
        <taxon>Pseudomonadati</taxon>
        <taxon>Pseudomonadota</taxon>
        <taxon>Betaproteobacteria</taxon>
        <taxon>Candidatus Accumulibacter</taxon>
    </lineage>
</organism>
<dbReference type="GO" id="GO:0006629">
    <property type="term" value="P:lipid metabolic process"/>
    <property type="evidence" value="ECO:0007669"/>
    <property type="project" value="InterPro"/>
</dbReference>
<accession>A0A011N3G8</accession>
<dbReference type="Pfam" id="PF03009">
    <property type="entry name" value="GDPD"/>
    <property type="match status" value="1"/>
</dbReference>
<dbReference type="Proteomes" id="UP000020218">
    <property type="component" value="Unassembled WGS sequence"/>
</dbReference>
<dbReference type="PANTHER" id="PTHR46211:SF1">
    <property type="entry name" value="GLYCEROPHOSPHODIESTER PHOSPHODIESTERASE, CYTOPLASMIC"/>
    <property type="match status" value="1"/>
</dbReference>
<sequence length="264" mass="27907">MSTARFGWRLPRVFAHRCGGALAPENTLAGLRIAARLGITAVEFDVMLSADGSPWLIHDETLERTTNGVGRVGSSSDAQLRALDAGIRRHPAFVGERVPTLAAAAAACRQLGLHANVEIKPAAGCEELTGSVVARQVQQLWAGTAQPLVSSFSEAALQAARAVAPTLTLGCLFERVPTDWRERLRRLGAATLHCDAGLVDDGVIAEARACDIPLLCYTVDDPVLASSLFVRGVAAVFSDRIDLVGDDEAADGRPADHHSGGSRR</sequence>